<dbReference type="AlphaFoldDB" id="A0A858SP74"/>
<dbReference type="InterPro" id="IPR003754">
    <property type="entry name" value="4pyrrol_synth_uPrphyn_synth"/>
</dbReference>
<gene>
    <name evidence="2" type="ORF">G3256_00190</name>
</gene>
<name>A0A858SP74_9RHOB</name>
<dbReference type="Gene3D" id="3.40.50.10090">
    <property type="match status" value="2"/>
</dbReference>
<dbReference type="KEGG" id="rpon:G3256_00190"/>
<protein>
    <submittedName>
        <fullName evidence="2">Uroporphyrinogen-III synthase</fullName>
    </submittedName>
</protein>
<keyword evidence="3" id="KW-1185">Reference proteome</keyword>
<dbReference type="InterPro" id="IPR036108">
    <property type="entry name" value="4pyrrol_syn_uPrphyn_synt_sf"/>
</dbReference>
<dbReference type="GO" id="GO:0033014">
    <property type="term" value="P:tetrapyrrole biosynthetic process"/>
    <property type="evidence" value="ECO:0007669"/>
    <property type="project" value="InterPro"/>
</dbReference>
<dbReference type="Pfam" id="PF02602">
    <property type="entry name" value="HEM4"/>
    <property type="match status" value="1"/>
</dbReference>
<evidence type="ECO:0000313" key="2">
    <source>
        <dbReference type="EMBL" id="QJF49692.1"/>
    </source>
</evidence>
<accession>A0A858SP74</accession>
<proteinExistence type="predicted"/>
<organism evidence="2 3">
    <name type="scientific">Roseobacter ponti</name>
    <dbReference type="NCBI Taxonomy" id="1891787"/>
    <lineage>
        <taxon>Bacteria</taxon>
        <taxon>Pseudomonadati</taxon>
        <taxon>Pseudomonadota</taxon>
        <taxon>Alphaproteobacteria</taxon>
        <taxon>Rhodobacterales</taxon>
        <taxon>Roseobacteraceae</taxon>
        <taxon>Roseobacter</taxon>
    </lineage>
</organism>
<feature type="domain" description="Tetrapyrrole biosynthesis uroporphyrinogen III synthase" evidence="1">
    <location>
        <begin position="29"/>
        <end position="222"/>
    </location>
</feature>
<dbReference type="RefSeq" id="WP_169638916.1">
    <property type="nucleotide sequence ID" value="NZ_CP048788.1"/>
</dbReference>
<evidence type="ECO:0000313" key="3">
    <source>
        <dbReference type="Proteomes" id="UP000503308"/>
    </source>
</evidence>
<dbReference type="CDD" id="cd06578">
    <property type="entry name" value="HemD"/>
    <property type="match status" value="1"/>
</dbReference>
<evidence type="ECO:0000259" key="1">
    <source>
        <dbReference type="Pfam" id="PF02602"/>
    </source>
</evidence>
<dbReference type="SUPFAM" id="SSF69618">
    <property type="entry name" value="HemD-like"/>
    <property type="match status" value="1"/>
</dbReference>
<dbReference type="EMBL" id="CP048788">
    <property type="protein sequence ID" value="QJF49692.1"/>
    <property type="molecule type" value="Genomic_DNA"/>
</dbReference>
<dbReference type="Proteomes" id="UP000503308">
    <property type="component" value="Chromosome"/>
</dbReference>
<reference evidence="2 3" key="1">
    <citation type="submission" date="2020-02" db="EMBL/GenBank/DDBJ databases">
        <title>Genome sequence of Roseobacter ponti.</title>
        <authorList>
            <person name="Hollensteiner J."/>
            <person name="Schneider D."/>
            <person name="Poehlein A."/>
            <person name="Daniel R."/>
        </authorList>
    </citation>
    <scope>NUCLEOTIDE SEQUENCE [LARGE SCALE GENOMIC DNA]</scope>
    <source>
        <strain evidence="2 3">DSM 106830</strain>
    </source>
</reference>
<dbReference type="GO" id="GO:0004852">
    <property type="term" value="F:uroporphyrinogen-III synthase activity"/>
    <property type="evidence" value="ECO:0007669"/>
    <property type="project" value="InterPro"/>
</dbReference>
<sequence length="231" mass="24019">MADQKMSLLMTRPAGANADFVGMLSRRVRSGADVIESPLLRIEPLRGAAAPSPQEEAVFSSSNGVRFAPPGDGRRAWCVGARTTGSAQNAGWEAEQAGDTAAELIKRILAERPAADLVHLSGAHTRGAICESLQAAGLRARRIVLYDQQLLSLSPVARALFDGSGQVIVPLFSPRAAAQFVAECPAPGQVIAVFLSDAVAAGTGQTAFSQRITAGTPDAVSMAAGIEKLFP</sequence>